<name>A0A7U3VR64_9ACTN</name>
<dbReference type="Proteomes" id="UP000595703">
    <property type="component" value="Chromosome"/>
</dbReference>
<evidence type="ECO:0000313" key="3">
    <source>
        <dbReference type="Proteomes" id="UP000595703"/>
    </source>
</evidence>
<dbReference type="EMBL" id="AP018365">
    <property type="protein sequence ID" value="BBB00521.1"/>
    <property type="molecule type" value="Genomic_DNA"/>
</dbReference>
<reference evidence="2 3" key="4">
    <citation type="journal article" date="2020" name="Sci. Rep.">
        <title>beta-carboline chemical signals induce reveromycin production through a LuxR family regulator in Streptomyces sp. SN-593.</title>
        <authorList>
            <person name="Panthee S."/>
            <person name="Kito N."/>
            <person name="Hayashi T."/>
            <person name="Shimizu T."/>
            <person name="Ishikawa J."/>
            <person name="Hamamoto H."/>
            <person name="Osada H."/>
            <person name="Takahashi S."/>
        </authorList>
    </citation>
    <scope>NUCLEOTIDE SEQUENCE [LARGE SCALE GENOMIC DNA]</scope>
    <source>
        <strain evidence="2 3">SN-593</strain>
    </source>
</reference>
<reference evidence="2 3" key="1">
    <citation type="journal article" date="2010" name="J. Bacteriol.">
        <title>Biochemical characterization of a novel indole prenyltransferase from Streptomyces sp. SN-593.</title>
        <authorList>
            <person name="Takahashi S."/>
            <person name="Takagi H."/>
            <person name="Toyoda A."/>
            <person name="Uramoto M."/>
            <person name="Nogawa T."/>
            <person name="Ueki M."/>
            <person name="Sakaki Y."/>
            <person name="Osada H."/>
        </authorList>
    </citation>
    <scope>NUCLEOTIDE SEQUENCE [LARGE SCALE GENOMIC DNA]</scope>
    <source>
        <strain evidence="2 3">SN-593</strain>
    </source>
</reference>
<accession>A0A7U3VR64</accession>
<dbReference type="InterPro" id="IPR006311">
    <property type="entry name" value="TAT_signal"/>
</dbReference>
<dbReference type="PROSITE" id="PS51318">
    <property type="entry name" value="TAT"/>
    <property type="match status" value="1"/>
</dbReference>
<feature type="compositionally biased region" description="Low complexity" evidence="1">
    <location>
        <begin position="89"/>
        <end position="122"/>
    </location>
</feature>
<sequence length="173" mass="16688">MIPKLTRRGAVAMATAGVLAGCSGGRGRASAATRSDSAQAALQAREVRDSAALLARYDAAIAARPELSARLAPLRADTAAHVRAFGGRPAAAPPSASASAPASDGGGTDSPTPAGSSSAPTAPLAALAAAERALADRRARTLLDAPGALARLLASVAAAGAGHVVLLGSPAGK</sequence>
<gene>
    <name evidence="2" type="ORF">RVR_7620</name>
</gene>
<dbReference type="AlphaFoldDB" id="A0A7U3VR64"/>
<keyword evidence="3" id="KW-1185">Reference proteome</keyword>
<reference evidence="2 3" key="3">
    <citation type="journal article" date="2011" name="Nat. Chem. Biol.">
        <title>Reveromycin A biosynthesis uses RevG and RevJ for stereospecific spiroacetal formation.</title>
        <authorList>
            <person name="Takahashi S."/>
            <person name="Toyoda A."/>
            <person name="Sekiyama Y."/>
            <person name="Takagi H."/>
            <person name="Nogawa T."/>
            <person name="Uramoto M."/>
            <person name="Suzuki R."/>
            <person name="Koshino H."/>
            <person name="Kumano T."/>
            <person name="Panthee S."/>
            <person name="Dairi T."/>
            <person name="Ishikawa J."/>
            <person name="Ikeda H."/>
            <person name="Sakaki Y."/>
            <person name="Osada H."/>
        </authorList>
    </citation>
    <scope>NUCLEOTIDE SEQUENCE [LARGE SCALE GENOMIC DNA]</scope>
    <source>
        <strain evidence="2 3">SN-593</strain>
    </source>
</reference>
<dbReference type="KEGG" id="arev:RVR_7620"/>
<evidence type="ECO:0008006" key="4">
    <source>
        <dbReference type="Google" id="ProtNLM"/>
    </source>
</evidence>
<protein>
    <recommendedName>
        <fullName evidence="4">Lipoprotein</fullName>
    </recommendedName>
</protein>
<reference evidence="2 3" key="2">
    <citation type="journal article" date="2011" name="J. Antibiot.">
        <title>Furaquinocins I and J: novel polyketide isoprenoid hybrid compounds from Streptomyces reveromyceticus SN-593.</title>
        <authorList>
            <person name="Panthee S."/>
            <person name="Takahashi S."/>
            <person name="Takagi H."/>
            <person name="Nogawa T."/>
            <person name="Oowada E."/>
            <person name="Uramoto M."/>
            <person name="Osada H."/>
        </authorList>
    </citation>
    <scope>NUCLEOTIDE SEQUENCE [LARGE SCALE GENOMIC DNA]</scope>
    <source>
        <strain evidence="2 3">SN-593</strain>
    </source>
</reference>
<organism evidence="2 3">
    <name type="scientific">Actinacidiphila reveromycinica</name>
    <dbReference type="NCBI Taxonomy" id="659352"/>
    <lineage>
        <taxon>Bacteria</taxon>
        <taxon>Bacillati</taxon>
        <taxon>Actinomycetota</taxon>
        <taxon>Actinomycetes</taxon>
        <taxon>Kitasatosporales</taxon>
        <taxon>Streptomycetaceae</taxon>
        <taxon>Actinacidiphila</taxon>
    </lineage>
</organism>
<dbReference type="PROSITE" id="PS51257">
    <property type="entry name" value="PROKAR_LIPOPROTEIN"/>
    <property type="match status" value="1"/>
</dbReference>
<evidence type="ECO:0000256" key="1">
    <source>
        <dbReference type="SAM" id="MobiDB-lite"/>
    </source>
</evidence>
<proteinExistence type="predicted"/>
<dbReference type="RefSeq" id="WP_202236505.1">
    <property type="nucleotide sequence ID" value="NZ_AP018365.1"/>
</dbReference>
<feature type="region of interest" description="Disordered" evidence="1">
    <location>
        <begin position="86"/>
        <end position="122"/>
    </location>
</feature>
<evidence type="ECO:0000313" key="2">
    <source>
        <dbReference type="EMBL" id="BBB00521.1"/>
    </source>
</evidence>